<feature type="signal peptide" evidence="8">
    <location>
        <begin position="1"/>
        <end position="21"/>
    </location>
</feature>
<keyword evidence="5 6" id="KW-0449">Lipoprotein</keyword>
<dbReference type="PIRSF" id="PIRSF002854">
    <property type="entry name" value="MetQ"/>
    <property type="match status" value="1"/>
</dbReference>
<evidence type="ECO:0000313" key="10">
    <source>
        <dbReference type="Proteomes" id="UP001206128"/>
    </source>
</evidence>
<keyword evidence="10" id="KW-1185">Reference proteome</keyword>
<dbReference type="PANTHER" id="PTHR30429">
    <property type="entry name" value="D-METHIONINE-BINDING LIPOPROTEIN METQ"/>
    <property type="match status" value="1"/>
</dbReference>
<keyword evidence="2 8" id="KW-0732">Signal</keyword>
<feature type="lipid moiety-binding region" description="S-diacylglycerol cysteine" evidence="7">
    <location>
        <position position="23"/>
    </location>
</feature>
<organism evidence="9 10">
    <name type="scientific">Goodfellowiella coeruleoviolacea</name>
    <dbReference type="NCBI Taxonomy" id="334858"/>
    <lineage>
        <taxon>Bacteria</taxon>
        <taxon>Bacillati</taxon>
        <taxon>Actinomycetota</taxon>
        <taxon>Actinomycetes</taxon>
        <taxon>Pseudonocardiales</taxon>
        <taxon>Pseudonocardiaceae</taxon>
        <taxon>Goodfellowiella</taxon>
    </lineage>
</organism>
<comment type="subcellular location">
    <subcellularLocation>
        <location evidence="1">Membrane</location>
        <topology evidence="1">Lipid-anchor</topology>
    </subcellularLocation>
</comment>
<dbReference type="Proteomes" id="UP001206128">
    <property type="component" value="Unassembled WGS sequence"/>
</dbReference>
<keyword evidence="3" id="KW-0472">Membrane</keyword>
<evidence type="ECO:0000256" key="6">
    <source>
        <dbReference type="PIRNR" id="PIRNR002854"/>
    </source>
</evidence>
<comment type="similarity">
    <text evidence="6">Belongs to the nlpA lipoprotein family.</text>
</comment>
<comment type="caution">
    <text evidence="9">The sequence shown here is derived from an EMBL/GenBank/DDBJ whole genome shotgun (WGS) entry which is preliminary data.</text>
</comment>
<evidence type="ECO:0000256" key="2">
    <source>
        <dbReference type="ARBA" id="ARBA00022729"/>
    </source>
</evidence>
<dbReference type="GO" id="GO:0016020">
    <property type="term" value="C:membrane"/>
    <property type="evidence" value="ECO:0007669"/>
    <property type="project" value="UniProtKB-SubCell"/>
</dbReference>
<dbReference type="RefSeq" id="WP_253776860.1">
    <property type="nucleotide sequence ID" value="NZ_JAMTCK010000015.1"/>
</dbReference>
<keyword evidence="4" id="KW-0564">Palmitate</keyword>
<feature type="chain" id="PRO_5042198969" description="Lipoprotein" evidence="8">
    <location>
        <begin position="22"/>
        <end position="278"/>
    </location>
</feature>
<dbReference type="InterPro" id="IPR004872">
    <property type="entry name" value="Lipoprotein_NlpA"/>
</dbReference>
<gene>
    <name evidence="9" type="ORF">LX83_005627</name>
</gene>
<dbReference type="Pfam" id="PF03180">
    <property type="entry name" value="Lipoprotein_9"/>
    <property type="match status" value="1"/>
</dbReference>
<dbReference type="SUPFAM" id="SSF53850">
    <property type="entry name" value="Periplasmic binding protein-like II"/>
    <property type="match status" value="1"/>
</dbReference>
<evidence type="ECO:0000313" key="9">
    <source>
        <dbReference type="EMBL" id="MCP2168749.1"/>
    </source>
</evidence>
<sequence length="278" mass="29674">MRLRAAVPIVLGALLSVVGLAGCGGGDTGAAGASADPSAPLKIGVNPTPHGEILKYVADNLAKDKGLNLQITEFSDYTTLNPALVAGDLDANYFQHIPFLEQYQQDSGNQLAWVSPVHIEPLGLYSNKITSLDQLSDGATVAVPNDAANEARALKLLQDNGVLKLKDGVEEKATIRDIAENPKNLQFTELEAAQLPRSLDDTQASVINGNYAIEAGLKPSEKALALEKAEHNPYANGLVTRTELKDDPRIKNLAELLSSQQVKDFIKQRFTDGSVIPA</sequence>
<dbReference type="PANTHER" id="PTHR30429:SF0">
    <property type="entry name" value="METHIONINE-BINDING LIPOPROTEIN METQ"/>
    <property type="match status" value="1"/>
</dbReference>
<dbReference type="Gene3D" id="3.40.190.10">
    <property type="entry name" value="Periplasmic binding protein-like II"/>
    <property type="match status" value="2"/>
</dbReference>
<evidence type="ECO:0000256" key="7">
    <source>
        <dbReference type="PIRSR" id="PIRSR002854-1"/>
    </source>
</evidence>
<reference evidence="9" key="1">
    <citation type="submission" date="2022-06" db="EMBL/GenBank/DDBJ databases">
        <title>Genomic Encyclopedia of Archaeal and Bacterial Type Strains, Phase II (KMG-II): from individual species to whole genera.</title>
        <authorList>
            <person name="Goeker M."/>
        </authorList>
    </citation>
    <scope>NUCLEOTIDE SEQUENCE</scope>
    <source>
        <strain evidence="9">DSM 43935</strain>
    </source>
</reference>
<evidence type="ECO:0000256" key="1">
    <source>
        <dbReference type="ARBA" id="ARBA00004635"/>
    </source>
</evidence>
<proteinExistence type="inferred from homology"/>
<evidence type="ECO:0000256" key="3">
    <source>
        <dbReference type="ARBA" id="ARBA00023136"/>
    </source>
</evidence>
<dbReference type="AlphaFoldDB" id="A0AAE3GK00"/>
<evidence type="ECO:0000256" key="4">
    <source>
        <dbReference type="ARBA" id="ARBA00023139"/>
    </source>
</evidence>
<evidence type="ECO:0000256" key="8">
    <source>
        <dbReference type="SAM" id="SignalP"/>
    </source>
</evidence>
<dbReference type="EMBL" id="JAMTCK010000015">
    <property type="protein sequence ID" value="MCP2168749.1"/>
    <property type="molecule type" value="Genomic_DNA"/>
</dbReference>
<name>A0AAE3GK00_9PSEU</name>
<evidence type="ECO:0000256" key="5">
    <source>
        <dbReference type="ARBA" id="ARBA00023288"/>
    </source>
</evidence>
<accession>A0AAE3GK00</accession>
<dbReference type="CDD" id="cd13597">
    <property type="entry name" value="PBP2_lipoprotein_Tp32"/>
    <property type="match status" value="1"/>
</dbReference>
<protein>
    <recommendedName>
        <fullName evidence="6">Lipoprotein</fullName>
    </recommendedName>
</protein>
<dbReference type="PROSITE" id="PS51257">
    <property type="entry name" value="PROKAR_LIPOPROTEIN"/>
    <property type="match status" value="1"/>
</dbReference>